<dbReference type="EMBL" id="BAOS01000010">
    <property type="protein sequence ID" value="GAX60345.1"/>
    <property type="molecule type" value="Genomic_DNA"/>
</dbReference>
<comment type="caution">
    <text evidence="1">The sequence shown here is derived from an EMBL/GenBank/DDBJ whole genome shotgun (WGS) entry which is preliminary data.</text>
</comment>
<evidence type="ECO:0000313" key="1">
    <source>
        <dbReference type="EMBL" id="GAX60345.1"/>
    </source>
</evidence>
<reference evidence="2" key="1">
    <citation type="journal article" date="2017" name="Environ. Microbiol. Rep.">
        <title>Genetic Diversity of Marine Anaerobic Ammonium-Oxidizing Bacteria as Revealed by Genomic and Proteomic Analyses of 'Candidatus Scalindua japonica'.</title>
        <authorList>
            <person name="Oshiki M."/>
            <person name="Mizuto K."/>
            <person name="Kimura Z."/>
            <person name="Kindaichi T."/>
            <person name="Satoh H."/>
            <person name="Okabe S."/>
        </authorList>
    </citation>
    <scope>NUCLEOTIDE SEQUENCE [LARGE SCALE GENOMIC DNA]</scope>
    <source>
        <strain evidence="2">husup-a2</strain>
    </source>
</reference>
<proteinExistence type="predicted"/>
<gene>
    <name evidence="1" type="ORF">SCALIN_C10_0105</name>
</gene>
<evidence type="ECO:0000313" key="2">
    <source>
        <dbReference type="Proteomes" id="UP000218542"/>
    </source>
</evidence>
<keyword evidence="2" id="KW-1185">Reference proteome</keyword>
<sequence>MENIEILIHRLNNVLGIIESCINRLKSADANTFNKRWFNMKEVIIVTGRDRLSKEIALYNKLENTIENRFAGIYYKIDKQLSEADLNYKAMFDLLDEPGDYSEENKVVLLTNGDKLVKLLKDIISRLSRPEPENDS</sequence>
<organism evidence="1 2">
    <name type="scientific">Candidatus Scalindua japonica</name>
    <dbReference type="NCBI Taxonomy" id="1284222"/>
    <lineage>
        <taxon>Bacteria</taxon>
        <taxon>Pseudomonadati</taxon>
        <taxon>Planctomycetota</taxon>
        <taxon>Candidatus Brocadiia</taxon>
        <taxon>Candidatus Brocadiales</taxon>
        <taxon>Candidatus Scalinduaceae</taxon>
        <taxon>Candidatus Scalindua</taxon>
    </lineage>
</organism>
<dbReference type="AlphaFoldDB" id="A0A286TWV7"/>
<dbReference type="RefSeq" id="WP_096893648.1">
    <property type="nucleotide sequence ID" value="NZ_BAOS01000010.1"/>
</dbReference>
<dbReference type="Proteomes" id="UP000218542">
    <property type="component" value="Unassembled WGS sequence"/>
</dbReference>
<protein>
    <submittedName>
        <fullName evidence="1">Response regulator</fullName>
    </submittedName>
</protein>
<name>A0A286TWV7_9BACT</name>
<accession>A0A286TWV7</accession>